<dbReference type="OrthoDB" id="799767at2"/>
<reference evidence="5 6" key="1">
    <citation type="submission" date="2019-08" db="EMBL/GenBank/DDBJ databases">
        <title>Whole genome sequencing of chitin degrading bacteria Chitinophaga pinensis YS16.</title>
        <authorList>
            <person name="Singh R.P."/>
            <person name="Manchanda G."/>
            <person name="Maurya I.K."/>
            <person name="Joshi N.K."/>
            <person name="Srivastava A.K."/>
        </authorList>
    </citation>
    <scope>NUCLEOTIDE SEQUENCE [LARGE SCALE GENOMIC DNA]</scope>
    <source>
        <strain evidence="5 6">YS-16</strain>
    </source>
</reference>
<evidence type="ECO:0000313" key="6">
    <source>
        <dbReference type="Proteomes" id="UP000318815"/>
    </source>
</evidence>
<dbReference type="Pfam" id="PF12833">
    <property type="entry name" value="HTH_18"/>
    <property type="match status" value="1"/>
</dbReference>
<dbReference type="GO" id="GO:0003700">
    <property type="term" value="F:DNA-binding transcription factor activity"/>
    <property type="evidence" value="ECO:0007669"/>
    <property type="project" value="InterPro"/>
</dbReference>
<keyword evidence="3" id="KW-0804">Transcription</keyword>
<dbReference type="InterPro" id="IPR020449">
    <property type="entry name" value="Tscrpt_reg_AraC-type_HTH"/>
</dbReference>
<evidence type="ECO:0000256" key="1">
    <source>
        <dbReference type="ARBA" id="ARBA00023015"/>
    </source>
</evidence>
<dbReference type="SMART" id="SM00342">
    <property type="entry name" value="HTH_ARAC"/>
    <property type="match status" value="1"/>
</dbReference>
<dbReference type="InterPro" id="IPR018060">
    <property type="entry name" value="HTH_AraC"/>
</dbReference>
<sequence>MQPLPSLPFPAYSYKMEEITRTFTKEETTGPEIRYDEVKMDSARMLWYQYTADQEYHIPMRLEKERVELHFKLQGRSGVSYADQHLIMTANQQSIFYQRELEGEYILFPGEESSFFEIEMPMTVFGALVTDESQFLSNFFHQLQTPRHYLWPGYCMHITPKMHNIITEMRTTVYTGQMKRLLLEAKMIELFLLQVSGYEETYLQPATLRPQEIAALHAARQYIGQHFAEDCSIISLAGQVGLNQKKLKQGFKALFGHTIFGYVSHVRMEKAKQLLLDEQKTVGEVAELVGYQHQQHFTAAFRRKYGILPKTLKQ</sequence>
<protein>
    <submittedName>
        <fullName evidence="5">Helix-turn-helix transcriptional regulator</fullName>
    </submittedName>
</protein>
<dbReference type="PROSITE" id="PS00041">
    <property type="entry name" value="HTH_ARAC_FAMILY_1"/>
    <property type="match status" value="1"/>
</dbReference>
<dbReference type="InterPro" id="IPR009057">
    <property type="entry name" value="Homeodomain-like_sf"/>
</dbReference>
<dbReference type="PRINTS" id="PR00032">
    <property type="entry name" value="HTHARAC"/>
</dbReference>
<proteinExistence type="predicted"/>
<dbReference type="InterPro" id="IPR018062">
    <property type="entry name" value="HTH_AraC-typ_CS"/>
</dbReference>
<dbReference type="GO" id="GO:0043565">
    <property type="term" value="F:sequence-specific DNA binding"/>
    <property type="evidence" value="ECO:0007669"/>
    <property type="project" value="InterPro"/>
</dbReference>
<comment type="caution">
    <text evidence="5">The sequence shown here is derived from an EMBL/GenBank/DDBJ whole genome shotgun (WGS) entry which is preliminary data.</text>
</comment>
<dbReference type="PANTHER" id="PTHR47893:SF1">
    <property type="entry name" value="REGULATORY PROTEIN PCHR"/>
    <property type="match status" value="1"/>
</dbReference>
<dbReference type="SUPFAM" id="SSF46689">
    <property type="entry name" value="Homeodomain-like"/>
    <property type="match status" value="2"/>
</dbReference>
<dbReference type="Gene3D" id="1.10.10.60">
    <property type="entry name" value="Homeodomain-like"/>
    <property type="match status" value="1"/>
</dbReference>
<feature type="domain" description="HTH araC/xylS-type" evidence="4">
    <location>
        <begin position="217"/>
        <end position="314"/>
    </location>
</feature>
<keyword evidence="6" id="KW-1185">Reference proteome</keyword>
<dbReference type="Proteomes" id="UP000318815">
    <property type="component" value="Unassembled WGS sequence"/>
</dbReference>
<accession>A0A5C6LW13</accession>
<dbReference type="PANTHER" id="PTHR47893">
    <property type="entry name" value="REGULATORY PROTEIN PCHR"/>
    <property type="match status" value="1"/>
</dbReference>
<organism evidence="5 6">
    <name type="scientific">Chitinophaga pinensis</name>
    <dbReference type="NCBI Taxonomy" id="79329"/>
    <lineage>
        <taxon>Bacteria</taxon>
        <taxon>Pseudomonadati</taxon>
        <taxon>Bacteroidota</taxon>
        <taxon>Chitinophagia</taxon>
        <taxon>Chitinophagales</taxon>
        <taxon>Chitinophagaceae</taxon>
        <taxon>Chitinophaga</taxon>
    </lineage>
</organism>
<keyword evidence="1" id="KW-0805">Transcription regulation</keyword>
<evidence type="ECO:0000256" key="3">
    <source>
        <dbReference type="ARBA" id="ARBA00023163"/>
    </source>
</evidence>
<dbReference type="EMBL" id="VOHS01000007">
    <property type="protein sequence ID" value="TWW00778.1"/>
    <property type="molecule type" value="Genomic_DNA"/>
</dbReference>
<evidence type="ECO:0000259" key="4">
    <source>
        <dbReference type="PROSITE" id="PS01124"/>
    </source>
</evidence>
<dbReference type="InterPro" id="IPR053142">
    <property type="entry name" value="PchR_regulatory_protein"/>
</dbReference>
<dbReference type="RefSeq" id="WP_146304935.1">
    <property type="nucleotide sequence ID" value="NZ_VOHS01000007.1"/>
</dbReference>
<evidence type="ECO:0000313" key="5">
    <source>
        <dbReference type="EMBL" id="TWW00778.1"/>
    </source>
</evidence>
<dbReference type="PROSITE" id="PS01124">
    <property type="entry name" value="HTH_ARAC_FAMILY_2"/>
    <property type="match status" value="1"/>
</dbReference>
<gene>
    <name evidence="5" type="ORF">FEF09_09775</name>
</gene>
<evidence type="ECO:0000256" key="2">
    <source>
        <dbReference type="ARBA" id="ARBA00023125"/>
    </source>
</evidence>
<name>A0A5C6LW13_9BACT</name>
<dbReference type="AlphaFoldDB" id="A0A5C6LW13"/>
<keyword evidence="2" id="KW-0238">DNA-binding</keyword>